<name>A0AAV4SVM0_CAEEX</name>
<reference evidence="2 3" key="1">
    <citation type="submission" date="2021-06" db="EMBL/GenBank/DDBJ databases">
        <title>Caerostris extrusa draft genome.</title>
        <authorList>
            <person name="Kono N."/>
            <person name="Arakawa K."/>
        </authorList>
    </citation>
    <scope>NUCLEOTIDE SEQUENCE [LARGE SCALE GENOMIC DNA]</scope>
</reference>
<evidence type="ECO:0000313" key="2">
    <source>
        <dbReference type="EMBL" id="GIY37191.1"/>
    </source>
</evidence>
<feature type="region of interest" description="Disordered" evidence="1">
    <location>
        <begin position="1"/>
        <end position="26"/>
    </location>
</feature>
<accession>A0AAV4SVM0</accession>
<dbReference type="EMBL" id="BPLR01010134">
    <property type="protein sequence ID" value="GIY37191.1"/>
    <property type="molecule type" value="Genomic_DNA"/>
</dbReference>
<comment type="caution">
    <text evidence="2">The sequence shown here is derived from an EMBL/GenBank/DDBJ whole genome shotgun (WGS) entry which is preliminary data.</text>
</comment>
<keyword evidence="3" id="KW-1185">Reference proteome</keyword>
<evidence type="ECO:0000313" key="3">
    <source>
        <dbReference type="Proteomes" id="UP001054945"/>
    </source>
</evidence>
<feature type="compositionally biased region" description="Polar residues" evidence="1">
    <location>
        <begin position="9"/>
        <end position="26"/>
    </location>
</feature>
<organism evidence="2 3">
    <name type="scientific">Caerostris extrusa</name>
    <name type="common">Bark spider</name>
    <name type="synonym">Caerostris bankana</name>
    <dbReference type="NCBI Taxonomy" id="172846"/>
    <lineage>
        <taxon>Eukaryota</taxon>
        <taxon>Metazoa</taxon>
        <taxon>Ecdysozoa</taxon>
        <taxon>Arthropoda</taxon>
        <taxon>Chelicerata</taxon>
        <taxon>Arachnida</taxon>
        <taxon>Araneae</taxon>
        <taxon>Araneomorphae</taxon>
        <taxon>Entelegynae</taxon>
        <taxon>Araneoidea</taxon>
        <taxon>Araneidae</taxon>
        <taxon>Caerostris</taxon>
    </lineage>
</organism>
<protein>
    <submittedName>
        <fullName evidence="2">Uncharacterized protein</fullName>
    </submittedName>
</protein>
<dbReference type="AlphaFoldDB" id="A0AAV4SVM0"/>
<proteinExistence type="predicted"/>
<dbReference type="Proteomes" id="UP001054945">
    <property type="component" value="Unassembled WGS sequence"/>
</dbReference>
<evidence type="ECO:0000256" key="1">
    <source>
        <dbReference type="SAM" id="MobiDB-lite"/>
    </source>
</evidence>
<sequence length="83" mass="9081">MDYGYRPSKPTTNHGYRPSNPSSQNKSFCDSVIRVLASIKSAVRGHQAIVGADPRDRTVDAAVKIVKLIRQIRSTTSNGELPV</sequence>
<gene>
    <name evidence="2" type="ORF">CEXT_336981</name>
</gene>